<dbReference type="Gene3D" id="3.40.50.1220">
    <property type="entry name" value="TPP-binding domain"/>
    <property type="match status" value="1"/>
</dbReference>
<dbReference type="PANTHER" id="PTHR18968">
    <property type="entry name" value="THIAMINE PYROPHOSPHATE ENZYMES"/>
    <property type="match status" value="1"/>
</dbReference>
<dbReference type="FunFam" id="3.40.50.970:FF:000007">
    <property type="entry name" value="Acetolactate synthase"/>
    <property type="match status" value="1"/>
</dbReference>
<dbReference type="InterPro" id="IPR029035">
    <property type="entry name" value="DHS-like_NAD/FAD-binding_dom"/>
</dbReference>
<dbReference type="InterPro" id="IPR045229">
    <property type="entry name" value="TPP_enz"/>
</dbReference>
<dbReference type="InterPro" id="IPR012001">
    <property type="entry name" value="Thiamin_PyroP_enz_TPP-bd_dom"/>
</dbReference>
<proteinExistence type="inferred from homology"/>
<sequence>MTTGADIIAGKLHAAGCRHAFGIPGGEVLALMDSIDRAGIRFVLVKHENAGGFMAEGGWHADGAPGVLLATLGPGVANAINVVANAWQDRVPLVFLTGCVDAAEAESYTHQVFDHQQLLRPIVKTSFSARLDALDVMMDKAIAIALEGQPGPVHIDVPIKVAEELTQEPWNPNRGPSLPQLAVADGPHLTEALELFAKAKRPIAIAGVDAVNEGAGPELAAFCRQFSIPLITSYKGKGLLDEMDALALGGAGLSPKADNIFLPLINQSDCVLLLGYDPIEMRANWRNPWPDDAPVIDVSPVLRAHGMHKARFELRSSVKSALSVFSKSRTADAPAWPAGEPARARADLESAFAPETDGWGPATVFHTLRKLTPDETVVTADSGAHRILVSQIWKCRQPRGMLQSSALCTMGCAVPLAIGHRLIDDTEAPVVAFVGDAGLEMCLGELSTLRDLGLPVIICVLVDRSLSLIELKQRASQRANVGVDFGETDFPEIARAYGGHGTWVEAVDGLANEIEGALHRPGFTIIACRISNRAYDGKL</sequence>
<dbReference type="AlphaFoldDB" id="A0A944CGW3"/>
<dbReference type="GO" id="GO:0009099">
    <property type="term" value="P:L-valine biosynthetic process"/>
    <property type="evidence" value="ECO:0007669"/>
    <property type="project" value="TreeGrafter"/>
</dbReference>
<dbReference type="PANTHER" id="PTHR18968:SF129">
    <property type="entry name" value="ACETOLACTATE SYNTHASE"/>
    <property type="match status" value="1"/>
</dbReference>
<evidence type="ECO:0000259" key="5">
    <source>
        <dbReference type="Pfam" id="PF02775"/>
    </source>
</evidence>
<protein>
    <submittedName>
        <fullName evidence="7">Thiamine pyrophosphate-binding protein</fullName>
    </submittedName>
</protein>
<evidence type="ECO:0000313" key="7">
    <source>
        <dbReference type="EMBL" id="MBS8262340.1"/>
    </source>
</evidence>
<dbReference type="SUPFAM" id="SSF52467">
    <property type="entry name" value="DHS-like NAD/FAD-binding domain"/>
    <property type="match status" value="1"/>
</dbReference>
<dbReference type="Pfam" id="PF02775">
    <property type="entry name" value="TPP_enzyme_C"/>
    <property type="match status" value="1"/>
</dbReference>
<dbReference type="EMBL" id="QTKU01000005">
    <property type="protein sequence ID" value="MBS8262340.1"/>
    <property type="molecule type" value="Genomic_DNA"/>
</dbReference>
<dbReference type="GO" id="GO:0030976">
    <property type="term" value="F:thiamine pyrophosphate binding"/>
    <property type="evidence" value="ECO:0007669"/>
    <property type="project" value="InterPro"/>
</dbReference>
<evidence type="ECO:0000259" key="4">
    <source>
        <dbReference type="Pfam" id="PF00205"/>
    </source>
</evidence>
<comment type="caution">
    <text evidence="7">The sequence shown here is derived from an EMBL/GenBank/DDBJ whole genome shotgun (WGS) entry which is preliminary data.</text>
</comment>
<dbReference type="Gene3D" id="3.40.50.970">
    <property type="match status" value="2"/>
</dbReference>
<reference evidence="7" key="2">
    <citation type="journal article" date="2021" name="Microorganisms">
        <title>Bacterial Dimethylsulfoniopropionate Biosynthesis in the East China Sea.</title>
        <authorList>
            <person name="Liu J."/>
            <person name="Zhang Y."/>
            <person name="Liu J."/>
            <person name="Zhong H."/>
            <person name="Williams B.T."/>
            <person name="Zheng Y."/>
            <person name="Curson A.R.J."/>
            <person name="Sun C."/>
            <person name="Sun H."/>
            <person name="Song D."/>
            <person name="Wagner Mackenzie B."/>
            <person name="Bermejo Martinez A."/>
            <person name="Todd J.D."/>
            <person name="Zhang X.H."/>
        </authorList>
    </citation>
    <scope>NUCLEOTIDE SEQUENCE</scope>
    <source>
        <strain evidence="7">AESS21</strain>
    </source>
</reference>
<feature type="domain" description="Thiamine pyrophosphate enzyme N-terminal TPP-binding" evidence="6">
    <location>
        <begin position="3"/>
        <end position="117"/>
    </location>
</feature>
<dbReference type="Pfam" id="PF00205">
    <property type="entry name" value="TPP_enzyme_M"/>
    <property type="match status" value="1"/>
</dbReference>
<dbReference type="GO" id="GO:0050660">
    <property type="term" value="F:flavin adenine dinucleotide binding"/>
    <property type="evidence" value="ECO:0007669"/>
    <property type="project" value="TreeGrafter"/>
</dbReference>
<evidence type="ECO:0000313" key="8">
    <source>
        <dbReference type="Proteomes" id="UP000705379"/>
    </source>
</evidence>
<dbReference type="Pfam" id="PF02776">
    <property type="entry name" value="TPP_enzyme_N"/>
    <property type="match status" value="1"/>
</dbReference>
<reference evidence="7" key="1">
    <citation type="submission" date="2018-08" db="EMBL/GenBank/DDBJ databases">
        <authorList>
            <person name="Jin W."/>
            <person name="Wang H."/>
            <person name="Yang Y."/>
            <person name="Li M."/>
            <person name="Liu J."/>
        </authorList>
    </citation>
    <scope>NUCLEOTIDE SEQUENCE</scope>
    <source>
        <strain evidence="7">AESS21</strain>
    </source>
</reference>
<dbReference type="Proteomes" id="UP000705379">
    <property type="component" value="Unassembled WGS sequence"/>
</dbReference>
<feature type="domain" description="Thiamine pyrophosphate enzyme central" evidence="4">
    <location>
        <begin position="190"/>
        <end position="321"/>
    </location>
</feature>
<gene>
    <name evidence="7" type="ORF">DYI23_19080</name>
</gene>
<dbReference type="SUPFAM" id="SSF52518">
    <property type="entry name" value="Thiamin diphosphate-binding fold (THDP-binding)"/>
    <property type="match status" value="2"/>
</dbReference>
<keyword evidence="2 3" id="KW-0786">Thiamine pyrophosphate</keyword>
<evidence type="ECO:0000256" key="1">
    <source>
        <dbReference type="ARBA" id="ARBA00007812"/>
    </source>
</evidence>
<feature type="domain" description="Thiamine pyrophosphate enzyme TPP-binding" evidence="5">
    <location>
        <begin position="381"/>
        <end position="527"/>
    </location>
</feature>
<evidence type="ECO:0000259" key="6">
    <source>
        <dbReference type="Pfam" id="PF02776"/>
    </source>
</evidence>
<accession>A0A944CGW3</accession>
<dbReference type="InterPro" id="IPR012000">
    <property type="entry name" value="Thiamin_PyroP_enz_cen_dom"/>
</dbReference>
<dbReference type="InterPro" id="IPR011766">
    <property type="entry name" value="TPP_enzyme_TPP-bd"/>
</dbReference>
<dbReference type="GO" id="GO:0000287">
    <property type="term" value="F:magnesium ion binding"/>
    <property type="evidence" value="ECO:0007669"/>
    <property type="project" value="InterPro"/>
</dbReference>
<dbReference type="RefSeq" id="WP_213217622.1">
    <property type="nucleotide sequence ID" value="NZ_QTKU01000005.1"/>
</dbReference>
<dbReference type="InterPro" id="IPR029061">
    <property type="entry name" value="THDP-binding"/>
</dbReference>
<name>A0A944CGW3_9HYPH</name>
<evidence type="ECO:0000256" key="2">
    <source>
        <dbReference type="ARBA" id="ARBA00023052"/>
    </source>
</evidence>
<dbReference type="CDD" id="cd07035">
    <property type="entry name" value="TPP_PYR_POX_like"/>
    <property type="match status" value="1"/>
</dbReference>
<dbReference type="GO" id="GO:0003984">
    <property type="term" value="F:acetolactate synthase activity"/>
    <property type="evidence" value="ECO:0007669"/>
    <property type="project" value="TreeGrafter"/>
</dbReference>
<comment type="similarity">
    <text evidence="1 3">Belongs to the TPP enzyme family.</text>
</comment>
<dbReference type="GO" id="GO:0005948">
    <property type="term" value="C:acetolactate synthase complex"/>
    <property type="evidence" value="ECO:0007669"/>
    <property type="project" value="TreeGrafter"/>
</dbReference>
<evidence type="ECO:0000256" key="3">
    <source>
        <dbReference type="RuleBase" id="RU362132"/>
    </source>
</evidence>
<organism evidence="7 8">
    <name type="scientific">Roseibium polysiphoniae</name>
    <dbReference type="NCBI Taxonomy" id="2571221"/>
    <lineage>
        <taxon>Bacteria</taxon>
        <taxon>Pseudomonadati</taxon>
        <taxon>Pseudomonadota</taxon>
        <taxon>Alphaproteobacteria</taxon>
        <taxon>Hyphomicrobiales</taxon>
        <taxon>Stappiaceae</taxon>
        <taxon>Roseibium</taxon>
    </lineage>
</organism>
<dbReference type="GO" id="GO:0009097">
    <property type="term" value="P:isoleucine biosynthetic process"/>
    <property type="evidence" value="ECO:0007669"/>
    <property type="project" value="TreeGrafter"/>
</dbReference>